<dbReference type="InterPro" id="IPR040751">
    <property type="entry name" value="SbsC_C"/>
</dbReference>
<evidence type="ECO:0000313" key="3">
    <source>
        <dbReference type="Proteomes" id="UP000717624"/>
    </source>
</evidence>
<organism evidence="2 3">
    <name type="scientific">Brevibacillus fulvus</name>
    <dbReference type="NCBI Taxonomy" id="1125967"/>
    <lineage>
        <taxon>Bacteria</taxon>
        <taxon>Bacillati</taxon>
        <taxon>Bacillota</taxon>
        <taxon>Bacilli</taxon>
        <taxon>Bacillales</taxon>
        <taxon>Paenibacillaceae</taxon>
        <taxon>Brevibacillus</taxon>
    </lineage>
</organism>
<dbReference type="Pfam" id="PF18316">
    <property type="entry name" value="S-l_SbsC_C"/>
    <property type="match status" value="1"/>
</dbReference>
<accession>A0A938Y1C1</accession>
<proteinExistence type="predicted"/>
<comment type="caution">
    <text evidence="2">The sequence shown here is derived from an EMBL/GenBank/DDBJ whole genome shotgun (WGS) entry which is preliminary data.</text>
</comment>
<dbReference type="EMBL" id="JAFBEB010000012">
    <property type="protein sequence ID" value="MBM7591536.1"/>
    <property type="molecule type" value="Genomic_DNA"/>
</dbReference>
<name>A0A938Y1C1_9BACL</name>
<evidence type="ECO:0000313" key="2">
    <source>
        <dbReference type="EMBL" id="MBM7591536.1"/>
    </source>
</evidence>
<feature type="domain" description="S-layer protein SbsC C-terminal" evidence="1">
    <location>
        <begin position="3"/>
        <end position="76"/>
    </location>
</feature>
<dbReference type="AlphaFoldDB" id="A0A938Y1C1"/>
<evidence type="ECO:0000259" key="1">
    <source>
        <dbReference type="Pfam" id="PF18316"/>
    </source>
</evidence>
<sequence>MDKTQITYVAGGSNHLAYEVSGTAFSTPAVGSVPTGLTDYSSGTDIFVPAANMHIGLYELDADDEVVKFLDYTVPAGKILYQGAMQPDAIAGATIAETLFSFAEPDDDVAKDFTQYYIGFVNNGEGYEEAFDAAYAAAGATFVDKLESLTAAGSLKKIDVTAGDDGAATEIGATLTNSMDGLALASGSTYVPIVFTVGTDDYAWCAHNSSVTLP</sequence>
<protein>
    <recommendedName>
        <fullName evidence="1">S-layer protein SbsC C-terminal domain-containing protein</fullName>
    </recommendedName>
</protein>
<dbReference type="Proteomes" id="UP000717624">
    <property type="component" value="Unassembled WGS sequence"/>
</dbReference>
<gene>
    <name evidence="2" type="ORF">JOD01_003187</name>
</gene>
<dbReference type="RefSeq" id="WP_204519240.1">
    <property type="nucleotide sequence ID" value="NZ_BAABIN010000019.1"/>
</dbReference>
<keyword evidence="3" id="KW-1185">Reference proteome</keyword>
<reference evidence="2" key="1">
    <citation type="submission" date="2021-01" db="EMBL/GenBank/DDBJ databases">
        <title>Genomic Encyclopedia of Type Strains, Phase IV (KMG-IV): sequencing the most valuable type-strain genomes for metagenomic binning, comparative biology and taxonomic classification.</title>
        <authorList>
            <person name="Goeker M."/>
        </authorList>
    </citation>
    <scope>NUCLEOTIDE SEQUENCE</scope>
    <source>
        <strain evidence="2">DSM 25523</strain>
    </source>
</reference>